<reference evidence="7 8" key="1">
    <citation type="submission" date="2018-04" db="EMBL/GenBank/DDBJ databases">
        <authorList>
            <person name="Vogel A."/>
        </authorList>
    </citation>
    <scope>NUCLEOTIDE SEQUENCE [LARGE SCALE GENOMIC DNA]</scope>
</reference>
<dbReference type="Proteomes" id="UP000595140">
    <property type="component" value="Unassembled WGS sequence"/>
</dbReference>
<dbReference type="Pfam" id="PF23603">
    <property type="entry name" value="Ubiquitin_TPR1"/>
    <property type="match status" value="1"/>
</dbReference>
<protein>
    <submittedName>
        <fullName evidence="7">Uncharacterized protein</fullName>
    </submittedName>
</protein>
<evidence type="ECO:0000259" key="5">
    <source>
        <dbReference type="PROSITE" id="PS50090"/>
    </source>
</evidence>
<feature type="region of interest" description="Disordered" evidence="4">
    <location>
        <begin position="154"/>
        <end position="176"/>
    </location>
</feature>
<dbReference type="PROSITE" id="PS50090">
    <property type="entry name" value="MYB_LIKE"/>
    <property type="match status" value="1"/>
</dbReference>
<dbReference type="AlphaFoldDB" id="A0A484LKR5"/>
<dbReference type="GO" id="GO:0010597">
    <property type="term" value="P:green leaf volatile biosynthetic process"/>
    <property type="evidence" value="ECO:0007669"/>
    <property type="project" value="UniProtKB-ARBA"/>
</dbReference>
<dbReference type="Gene3D" id="1.10.246.220">
    <property type="match status" value="1"/>
</dbReference>
<dbReference type="CDD" id="cd17039">
    <property type="entry name" value="Ubl_ubiquitin_like"/>
    <property type="match status" value="1"/>
</dbReference>
<gene>
    <name evidence="7" type="ORF">CCAM_LOCUS18585</name>
</gene>
<evidence type="ECO:0000256" key="3">
    <source>
        <dbReference type="ARBA" id="ARBA00023242"/>
    </source>
</evidence>
<evidence type="ECO:0000256" key="4">
    <source>
        <dbReference type="SAM" id="MobiDB-lite"/>
    </source>
</evidence>
<organism evidence="7 8">
    <name type="scientific">Cuscuta campestris</name>
    <dbReference type="NCBI Taxonomy" id="132261"/>
    <lineage>
        <taxon>Eukaryota</taxon>
        <taxon>Viridiplantae</taxon>
        <taxon>Streptophyta</taxon>
        <taxon>Embryophyta</taxon>
        <taxon>Tracheophyta</taxon>
        <taxon>Spermatophyta</taxon>
        <taxon>Magnoliopsida</taxon>
        <taxon>eudicotyledons</taxon>
        <taxon>Gunneridae</taxon>
        <taxon>Pentapetalae</taxon>
        <taxon>asterids</taxon>
        <taxon>lamiids</taxon>
        <taxon>Solanales</taxon>
        <taxon>Convolvulaceae</taxon>
        <taxon>Cuscuteae</taxon>
        <taxon>Cuscuta</taxon>
        <taxon>Cuscuta subgen. Grammica</taxon>
        <taxon>Cuscuta sect. Cleistogrammica</taxon>
    </lineage>
</organism>
<name>A0A484LKR5_9ASTE</name>
<dbReference type="SMART" id="SM00717">
    <property type="entry name" value="SANT"/>
    <property type="match status" value="1"/>
</dbReference>
<dbReference type="OrthoDB" id="2020981at2759"/>
<dbReference type="InterPro" id="IPR031105">
    <property type="entry name" value="TRP_plant"/>
</dbReference>
<dbReference type="PANTHER" id="PTHR21717:SF70">
    <property type="entry name" value="TELOMERE REPEAT-BINDING PROTEIN 2-RELATED"/>
    <property type="match status" value="1"/>
</dbReference>
<dbReference type="PROSITE" id="PS51294">
    <property type="entry name" value="HTH_MYB"/>
    <property type="match status" value="1"/>
</dbReference>
<sequence length="558" mass="62094">MVIKKRLDYYGFNGYQVPPTPRATRSARRRSLTKRKGHDNQMCAFDLLACIAGQLLVDGESSPSSSKDNDLKNGNQDEDRAVVDTSFHQEKGFFLTDLVSQPPNCTFSRHTSSLGGRRPPGLVCSDNNDNVELCLSTKHIRRCGSLPKNRDDVKIGSCSRDDDENPTEWDPPHTSSNRTFRKLLASKCWELNLKPDDKEDLDLDVGDSFKHHGSLREYPYKKRKLYACGSVGKSGGENSYGISTTCNGPSTFSASEHLSFGPGDSHVKLKIKSFCVPELFIEIPETATVGSLKRTVMEAVTAILGDRLCVGVLFQGKKVRDDKKTLLQTGISHNNKLDALGFSLEPNPSQDPPQLLCPKERTQLSYDTPKPLHRYPPAPNIAHAGAQWGSADDVIIDQERTKMINFTGSDCDLAPSHPDVSSDKSAFADSRTLVSIPGVNLETCATVPARKLKFNEAARRRIRRPFSVTEVEALVQAVEKLGTGRWREVKLRAFDDAKHRTYVDLKDKWKTLVHTARISPQQRRGDPVPQELLDRVLSAHARSKQSCTQMKQLCPVLL</sequence>
<dbReference type="SUPFAM" id="SSF46689">
    <property type="entry name" value="Homeodomain-like"/>
    <property type="match status" value="1"/>
</dbReference>
<evidence type="ECO:0000256" key="2">
    <source>
        <dbReference type="ARBA" id="ARBA00023125"/>
    </source>
</evidence>
<evidence type="ECO:0000256" key="1">
    <source>
        <dbReference type="ARBA" id="ARBA00004123"/>
    </source>
</evidence>
<dbReference type="InterPro" id="IPR057625">
    <property type="entry name" value="TPR1-6-like_ubiquitin"/>
</dbReference>
<feature type="domain" description="Myb-like" evidence="5">
    <location>
        <begin position="458"/>
        <end position="513"/>
    </location>
</feature>
<dbReference type="PANTHER" id="PTHR21717">
    <property type="entry name" value="TELOMERIC REPEAT BINDING PROTEIN"/>
    <property type="match status" value="1"/>
</dbReference>
<dbReference type="InterPro" id="IPR017930">
    <property type="entry name" value="Myb_dom"/>
</dbReference>
<evidence type="ECO:0000259" key="6">
    <source>
        <dbReference type="PROSITE" id="PS51294"/>
    </source>
</evidence>
<dbReference type="SUPFAM" id="SSF54236">
    <property type="entry name" value="Ubiquitin-like"/>
    <property type="match status" value="1"/>
</dbReference>
<dbReference type="Pfam" id="PF00249">
    <property type="entry name" value="Myb_DNA-binding"/>
    <property type="match status" value="1"/>
</dbReference>
<proteinExistence type="predicted"/>
<dbReference type="GO" id="GO:0042162">
    <property type="term" value="F:telomeric DNA binding"/>
    <property type="evidence" value="ECO:0007669"/>
    <property type="project" value="UniProtKB-ARBA"/>
</dbReference>
<accession>A0A484LKR5</accession>
<keyword evidence="8" id="KW-1185">Reference proteome</keyword>
<evidence type="ECO:0000313" key="8">
    <source>
        <dbReference type="Proteomes" id="UP000595140"/>
    </source>
</evidence>
<feature type="domain" description="HTH myb-type" evidence="6">
    <location>
        <begin position="458"/>
        <end position="517"/>
    </location>
</feature>
<comment type="subcellular location">
    <subcellularLocation>
        <location evidence="1">Nucleus</location>
    </subcellularLocation>
</comment>
<dbReference type="EMBL" id="OOIL02001568">
    <property type="protein sequence ID" value="VFQ76809.1"/>
    <property type="molecule type" value="Genomic_DNA"/>
</dbReference>
<keyword evidence="3" id="KW-0539">Nucleus</keyword>
<dbReference type="GO" id="GO:0000976">
    <property type="term" value="F:transcription cis-regulatory region binding"/>
    <property type="evidence" value="ECO:0007669"/>
    <property type="project" value="UniProtKB-ARBA"/>
</dbReference>
<keyword evidence="2" id="KW-0238">DNA-binding</keyword>
<dbReference type="InterPro" id="IPR001005">
    <property type="entry name" value="SANT/Myb"/>
</dbReference>
<dbReference type="InterPro" id="IPR009057">
    <property type="entry name" value="Homeodomain-like_sf"/>
</dbReference>
<dbReference type="InterPro" id="IPR029071">
    <property type="entry name" value="Ubiquitin-like_domsf"/>
</dbReference>
<dbReference type="CDD" id="cd11660">
    <property type="entry name" value="SANT_TRF"/>
    <property type="match status" value="1"/>
</dbReference>
<dbReference type="GO" id="GO:0005634">
    <property type="term" value="C:nucleus"/>
    <property type="evidence" value="ECO:0007669"/>
    <property type="project" value="UniProtKB-SubCell"/>
</dbReference>
<evidence type="ECO:0000313" key="7">
    <source>
        <dbReference type="EMBL" id="VFQ76809.1"/>
    </source>
</evidence>